<feature type="transmembrane region" description="Helical" evidence="1">
    <location>
        <begin position="118"/>
        <end position="137"/>
    </location>
</feature>
<evidence type="ECO:0000256" key="1">
    <source>
        <dbReference type="SAM" id="Phobius"/>
    </source>
</evidence>
<dbReference type="InterPro" id="IPR008537">
    <property type="entry name" value="DUF819"/>
</dbReference>
<keyword evidence="1" id="KW-0812">Transmembrane</keyword>
<evidence type="ECO:0000313" key="3">
    <source>
        <dbReference type="Proteomes" id="UP001341840"/>
    </source>
</evidence>
<name>A0ABU6SPU5_9FABA</name>
<dbReference type="EMBL" id="JASCZI010061313">
    <property type="protein sequence ID" value="MED6138360.1"/>
    <property type="molecule type" value="Genomic_DNA"/>
</dbReference>
<feature type="transmembrane region" description="Helical" evidence="1">
    <location>
        <begin position="143"/>
        <end position="161"/>
    </location>
</feature>
<proteinExistence type="predicted"/>
<reference evidence="2 3" key="1">
    <citation type="journal article" date="2023" name="Plants (Basel)">
        <title>Bridging the Gap: Combining Genomics and Transcriptomics Approaches to Understand Stylosanthes scabra, an Orphan Legume from the Brazilian Caatinga.</title>
        <authorList>
            <person name="Ferreira-Neto J.R.C."/>
            <person name="da Silva M.D."/>
            <person name="Binneck E."/>
            <person name="de Melo N.F."/>
            <person name="da Silva R.H."/>
            <person name="de Melo A.L.T.M."/>
            <person name="Pandolfi V."/>
            <person name="Bustamante F.O."/>
            <person name="Brasileiro-Vidal A.C."/>
            <person name="Benko-Iseppon A.M."/>
        </authorList>
    </citation>
    <scope>NUCLEOTIDE SEQUENCE [LARGE SCALE GENOMIC DNA]</scope>
    <source>
        <tissue evidence="2">Leaves</tissue>
    </source>
</reference>
<sequence length="217" mass="22915">MSSDLLRLLQAYHPLPQHSASFSRQKRTPPPPSLRPPAATISTLNSSSSCTHSSSTILKVKLNGSSSLATRSVVTSAIGSNFNAPLISPHDNWGNWTALFAAAAFGIWSERTKIGSTLSGSLVSILVGLAASNVGIVSSEASAYGVVLQFLLPLAVPLLLFRADLRRVIKSTGTLLLAFLLGSGFDSSKVHNPGECKSEGLSIIGAFSFVHFWVHMA</sequence>
<keyword evidence="1" id="KW-0472">Membrane</keyword>
<feature type="non-terminal residue" evidence="2">
    <location>
        <position position="217"/>
    </location>
</feature>
<dbReference type="Proteomes" id="UP001341840">
    <property type="component" value="Unassembled WGS sequence"/>
</dbReference>
<accession>A0ABU6SPU5</accession>
<gene>
    <name evidence="2" type="ORF">PIB30_073648</name>
</gene>
<keyword evidence="1" id="KW-1133">Transmembrane helix</keyword>
<comment type="caution">
    <text evidence="2">The sequence shown here is derived from an EMBL/GenBank/DDBJ whole genome shotgun (WGS) entry which is preliminary data.</text>
</comment>
<dbReference type="PANTHER" id="PTHR34289:SF3">
    <property type="entry name" value="PROTEIN, PUTATIVE (DUF819)-RELATED"/>
    <property type="match status" value="1"/>
</dbReference>
<keyword evidence="3" id="KW-1185">Reference proteome</keyword>
<protein>
    <submittedName>
        <fullName evidence="2">Uncharacterized protein</fullName>
    </submittedName>
</protein>
<organism evidence="2 3">
    <name type="scientific">Stylosanthes scabra</name>
    <dbReference type="NCBI Taxonomy" id="79078"/>
    <lineage>
        <taxon>Eukaryota</taxon>
        <taxon>Viridiplantae</taxon>
        <taxon>Streptophyta</taxon>
        <taxon>Embryophyta</taxon>
        <taxon>Tracheophyta</taxon>
        <taxon>Spermatophyta</taxon>
        <taxon>Magnoliopsida</taxon>
        <taxon>eudicotyledons</taxon>
        <taxon>Gunneridae</taxon>
        <taxon>Pentapetalae</taxon>
        <taxon>rosids</taxon>
        <taxon>fabids</taxon>
        <taxon>Fabales</taxon>
        <taxon>Fabaceae</taxon>
        <taxon>Papilionoideae</taxon>
        <taxon>50 kb inversion clade</taxon>
        <taxon>dalbergioids sensu lato</taxon>
        <taxon>Dalbergieae</taxon>
        <taxon>Pterocarpus clade</taxon>
        <taxon>Stylosanthes</taxon>
    </lineage>
</organism>
<evidence type="ECO:0000313" key="2">
    <source>
        <dbReference type="EMBL" id="MED6138360.1"/>
    </source>
</evidence>
<dbReference type="Pfam" id="PF05684">
    <property type="entry name" value="DUF819"/>
    <property type="match status" value="1"/>
</dbReference>
<dbReference type="PANTHER" id="PTHR34289">
    <property type="entry name" value="PROTEIN, PUTATIVE (DUF819)-RELATED"/>
    <property type="match status" value="1"/>
</dbReference>